<organism evidence="11 12">
    <name type="scientific">Bacillus atrophaeus (strain 1942)</name>
    <dbReference type="NCBI Taxonomy" id="720555"/>
    <lineage>
        <taxon>Bacteria</taxon>
        <taxon>Bacillati</taxon>
        <taxon>Bacillota</taxon>
        <taxon>Bacilli</taxon>
        <taxon>Bacillales</taxon>
        <taxon>Bacillaceae</taxon>
        <taxon>Bacillus</taxon>
    </lineage>
</organism>
<reference evidence="11 12" key="1">
    <citation type="journal article" date="2011" name="Front. Microbiol.">
        <title>Genomic signatures of strain selection and enhancement in Bacillus atrophaeus var. globigii, a historical biowarfare simulant.</title>
        <authorList>
            <person name="Gibbons H.S."/>
            <person name="Broomall S.M."/>
            <person name="McNew L.A."/>
            <person name="Daligault H."/>
            <person name="Chapman C."/>
            <person name="Bruce D."/>
            <person name="Karavis M."/>
            <person name="Krepps M."/>
            <person name="McGregor P.A."/>
            <person name="Hong C."/>
            <person name="Park K.H."/>
            <person name="Akmal A."/>
            <person name="Feldman A."/>
            <person name="Lin J.S."/>
            <person name="Chang W.E."/>
            <person name="Higgs B.W."/>
            <person name="Demirev P."/>
            <person name="Lindquist J."/>
            <person name="Liem A."/>
            <person name="Fochler E."/>
            <person name="Read T.D."/>
            <person name="Tapia R."/>
            <person name="Johnson S."/>
            <person name="Bishop-Lilly K.A."/>
            <person name="Detter C."/>
            <person name="Han C."/>
            <person name="Sozhamannan S."/>
            <person name="Rosenzweig C.N."/>
            <person name="Skowronski E.W."/>
        </authorList>
    </citation>
    <scope>NUCLEOTIDE SEQUENCE [LARGE SCALE GENOMIC DNA]</scope>
    <source>
        <strain evidence="11 12">1942</strain>
    </source>
</reference>
<dbReference type="InterPro" id="IPR050820">
    <property type="entry name" value="MFS_Sugar_Transporter"/>
</dbReference>
<protein>
    <submittedName>
        <fullName evidence="11">Arabinose-related compounds permease</fullName>
    </submittedName>
</protein>
<feature type="transmembrane region" description="Helical" evidence="9">
    <location>
        <begin position="92"/>
        <end position="110"/>
    </location>
</feature>
<dbReference type="Pfam" id="PF00083">
    <property type="entry name" value="Sugar_tr"/>
    <property type="match status" value="1"/>
</dbReference>
<proteinExistence type="inferred from homology"/>
<dbReference type="PROSITE" id="PS51257">
    <property type="entry name" value="PROKAR_LIPOPROTEIN"/>
    <property type="match status" value="1"/>
</dbReference>
<dbReference type="NCBIfam" id="TIGR00879">
    <property type="entry name" value="SP"/>
    <property type="match status" value="1"/>
</dbReference>
<evidence type="ECO:0000256" key="3">
    <source>
        <dbReference type="ARBA" id="ARBA00022448"/>
    </source>
</evidence>
<dbReference type="PRINTS" id="PR00171">
    <property type="entry name" value="SUGRTRNSPORT"/>
</dbReference>
<evidence type="ECO:0000256" key="7">
    <source>
        <dbReference type="ARBA" id="ARBA00023136"/>
    </source>
</evidence>
<feature type="transmembrane region" description="Helical" evidence="9">
    <location>
        <begin position="20"/>
        <end position="39"/>
    </location>
</feature>
<keyword evidence="6 9" id="KW-1133">Transmembrane helix</keyword>
<comment type="similarity">
    <text evidence="2 8">Belongs to the major facilitator superfamily. Sugar transporter (TC 2.A.1.1) family.</text>
</comment>
<evidence type="ECO:0000256" key="6">
    <source>
        <dbReference type="ARBA" id="ARBA00022989"/>
    </source>
</evidence>
<dbReference type="PROSITE" id="PS50850">
    <property type="entry name" value="MFS"/>
    <property type="match status" value="1"/>
</dbReference>
<evidence type="ECO:0000256" key="2">
    <source>
        <dbReference type="ARBA" id="ARBA00010992"/>
    </source>
</evidence>
<keyword evidence="12" id="KW-1185">Reference proteome</keyword>
<feature type="transmembrane region" description="Helical" evidence="9">
    <location>
        <begin position="336"/>
        <end position="356"/>
    </location>
</feature>
<dbReference type="PANTHER" id="PTHR48023">
    <property type="entry name" value="D-XYLOSE-PROTON SYMPORTER-LIKE 2"/>
    <property type="match status" value="1"/>
</dbReference>
<dbReference type="InterPro" id="IPR005829">
    <property type="entry name" value="Sugar_transporter_CS"/>
</dbReference>
<dbReference type="PROSITE" id="PS00217">
    <property type="entry name" value="SUGAR_TRANSPORT_2"/>
    <property type="match status" value="1"/>
</dbReference>
<dbReference type="CDD" id="cd17359">
    <property type="entry name" value="MFS_XylE_like"/>
    <property type="match status" value="1"/>
</dbReference>
<dbReference type="EMBL" id="CP002207">
    <property type="protein sequence ID" value="ADP33915.1"/>
    <property type="molecule type" value="Genomic_DNA"/>
</dbReference>
<evidence type="ECO:0000256" key="1">
    <source>
        <dbReference type="ARBA" id="ARBA00004651"/>
    </source>
</evidence>
<dbReference type="SUPFAM" id="SSF103473">
    <property type="entry name" value="MFS general substrate transporter"/>
    <property type="match status" value="1"/>
</dbReference>
<dbReference type="PANTHER" id="PTHR48023:SF4">
    <property type="entry name" value="D-XYLOSE-PROTON SYMPORTER-LIKE 2"/>
    <property type="match status" value="1"/>
</dbReference>
<gene>
    <name evidence="11" type="ordered locus">BATR1942_14965</name>
</gene>
<dbReference type="PROSITE" id="PS00216">
    <property type="entry name" value="SUGAR_TRANSPORT_1"/>
    <property type="match status" value="2"/>
</dbReference>
<keyword evidence="4" id="KW-1003">Cell membrane</keyword>
<feature type="transmembrane region" description="Helical" evidence="9">
    <location>
        <begin position="266"/>
        <end position="290"/>
    </location>
</feature>
<sequence>MKNNPAQTEPNVPVTRGHSMGFVILISCAAGLGGLLYGYDTAVISGAIGFLKDLYRLTPFMEGLVISSIMIGGVFGAGISGFLSDRFGRKKILMTAALLFAISAVVSAISRDVSTLIIARVIGGLGIGMASSLSVTYITEAAPPAIRGSLSSLYQLFTILGISATYFINLAVQRSGTYEWGVHTGWRWMLAYGMIPSVIFFLVLLVVPESPRWLAKAGRTKEALAVLQRINGEAAAKEEIKNIEKSLQIEKMGSLSQLFKPGLRKALVIGILLALFNQVIGMNAITYYGPEIFKMIGFGQNAGFVTTCIVGVVEVIFTVIAVLLIDKVGRKKLMSIGSAFMAVFMILIGTSFYFHLTSGLMLIFFILGFVAAFCVSVGPITWIMISEIFPNHLRARAAGIATIFLWGANWAIGQFVPMMISSFGLAYTFWIFAVINILCFLFVFTICPETKNKSLEEIEQLWIKDKNESVSKFN</sequence>
<keyword evidence="3 8" id="KW-0813">Transport</keyword>
<feature type="transmembrane region" description="Helical" evidence="9">
    <location>
        <begin position="302"/>
        <end position="324"/>
    </location>
</feature>
<evidence type="ECO:0000259" key="10">
    <source>
        <dbReference type="PROSITE" id="PS50850"/>
    </source>
</evidence>
<comment type="subcellular location">
    <subcellularLocation>
        <location evidence="1">Cell membrane</location>
        <topology evidence="1">Multi-pass membrane protein</topology>
    </subcellularLocation>
</comment>
<feature type="transmembrane region" description="Helical" evidence="9">
    <location>
        <begin position="426"/>
        <end position="447"/>
    </location>
</feature>
<accession>A0ABM5M1J5</accession>
<dbReference type="InterPro" id="IPR005828">
    <property type="entry name" value="MFS_sugar_transport-like"/>
</dbReference>
<dbReference type="InterPro" id="IPR003663">
    <property type="entry name" value="Sugar/inositol_transpt"/>
</dbReference>
<feature type="transmembrane region" description="Helical" evidence="9">
    <location>
        <begin position="116"/>
        <end position="138"/>
    </location>
</feature>
<feature type="transmembrane region" description="Helical" evidence="9">
    <location>
        <begin position="188"/>
        <end position="207"/>
    </location>
</feature>
<dbReference type="InterPro" id="IPR036259">
    <property type="entry name" value="MFS_trans_sf"/>
</dbReference>
<dbReference type="InterPro" id="IPR047984">
    <property type="entry name" value="XylE-like"/>
</dbReference>
<evidence type="ECO:0000256" key="5">
    <source>
        <dbReference type="ARBA" id="ARBA00022692"/>
    </source>
</evidence>
<evidence type="ECO:0000256" key="4">
    <source>
        <dbReference type="ARBA" id="ARBA00022475"/>
    </source>
</evidence>
<feature type="domain" description="Major facilitator superfamily (MFS) profile" evidence="10">
    <location>
        <begin position="26"/>
        <end position="451"/>
    </location>
</feature>
<evidence type="ECO:0000313" key="11">
    <source>
        <dbReference type="EMBL" id="ADP33915.1"/>
    </source>
</evidence>
<feature type="transmembrane region" description="Helical" evidence="9">
    <location>
        <begin position="59"/>
        <end position="80"/>
    </location>
</feature>
<feature type="transmembrane region" description="Helical" evidence="9">
    <location>
        <begin position="362"/>
        <end position="385"/>
    </location>
</feature>
<feature type="transmembrane region" description="Helical" evidence="9">
    <location>
        <begin position="397"/>
        <end position="420"/>
    </location>
</feature>
<evidence type="ECO:0000313" key="12">
    <source>
        <dbReference type="Proteomes" id="UP000006867"/>
    </source>
</evidence>
<keyword evidence="7 9" id="KW-0472">Membrane</keyword>
<dbReference type="Proteomes" id="UP000006867">
    <property type="component" value="Chromosome"/>
</dbReference>
<keyword evidence="5 9" id="KW-0812">Transmembrane</keyword>
<feature type="transmembrane region" description="Helical" evidence="9">
    <location>
        <begin position="150"/>
        <end position="168"/>
    </location>
</feature>
<dbReference type="RefSeq" id="WP_003326866.1">
    <property type="nucleotide sequence ID" value="NC_014639.1"/>
</dbReference>
<evidence type="ECO:0000256" key="9">
    <source>
        <dbReference type="SAM" id="Phobius"/>
    </source>
</evidence>
<dbReference type="InterPro" id="IPR020846">
    <property type="entry name" value="MFS_dom"/>
</dbReference>
<evidence type="ECO:0000256" key="8">
    <source>
        <dbReference type="RuleBase" id="RU003346"/>
    </source>
</evidence>
<name>A0ABM5M1J5_BACA1</name>
<dbReference type="Gene3D" id="1.20.1250.20">
    <property type="entry name" value="MFS general substrate transporter like domains"/>
    <property type="match status" value="2"/>
</dbReference>